<dbReference type="Pfam" id="PF08263">
    <property type="entry name" value="LRRNT_2"/>
    <property type="match status" value="1"/>
</dbReference>
<dbReference type="InterPro" id="IPR032675">
    <property type="entry name" value="LRR_dom_sf"/>
</dbReference>
<keyword evidence="3" id="KW-0677">Repeat</keyword>
<keyword evidence="1" id="KW-0433">Leucine-rich repeat</keyword>
<dbReference type="PANTHER" id="PTHR48060">
    <property type="entry name" value="DNA DAMAGE-REPAIR/TOLERATION PROTEIN DRT100"/>
    <property type="match status" value="1"/>
</dbReference>
<protein>
    <recommendedName>
        <fullName evidence="4">Leucine-rich repeat-containing N-terminal plant-type domain-containing protein</fullName>
    </recommendedName>
</protein>
<dbReference type="EMBL" id="RDQH01000330">
    <property type="protein sequence ID" value="RXI01660.1"/>
    <property type="molecule type" value="Genomic_DNA"/>
</dbReference>
<evidence type="ECO:0000313" key="6">
    <source>
        <dbReference type="Proteomes" id="UP000290289"/>
    </source>
</evidence>
<dbReference type="PANTHER" id="PTHR48060:SF24">
    <property type="entry name" value="NON-SPECIFIC SERINE_THREONINE PROTEIN KINASE"/>
    <property type="match status" value="1"/>
</dbReference>
<keyword evidence="6" id="KW-1185">Reference proteome</keyword>
<reference evidence="5 6" key="1">
    <citation type="submission" date="2018-10" db="EMBL/GenBank/DDBJ databases">
        <title>A high-quality apple genome assembly.</title>
        <authorList>
            <person name="Hu J."/>
        </authorList>
    </citation>
    <scope>NUCLEOTIDE SEQUENCE [LARGE SCALE GENOMIC DNA]</scope>
    <source>
        <strain evidence="6">cv. HFTH1</strain>
        <tissue evidence="5">Young leaf</tissue>
    </source>
</reference>
<evidence type="ECO:0000256" key="1">
    <source>
        <dbReference type="ARBA" id="ARBA00022614"/>
    </source>
</evidence>
<proteinExistence type="predicted"/>
<accession>A0A498K0I1</accession>
<keyword evidence="2" id="KW-0732">Signal</keyword>
<name>A0A498K0I1_MALDO</name>
<dbReference type="InterPro" id="IPR053211">
    <property type="entry name" value="DNA_repair-toleration"/>
</dbReference>
<gene>
    <name evidence="5" type="ORF">DVH24_015009</name>
</gene>
<sequence length="92" mass="10217">MAQWLGYWVEPGLGLIQIWAWVTKAQANALQSLRQTWSNVPPSWGKSNDPCGERWDGITCNGSRVTELGLSGMNVKGKIESDIVELSELRSL</sequence>
<feature type="domain" description="Leucine-rich repeat-containing N-terminal plant-type" evidence="4">
    <location>
        <begin position="25"/>
        <end position="61"/>
    </location>
</feature>
<dbReference type="InterPro" id="IPR013210">
    <property type="entry name" value="LRR_N_plant-typ"/>
</dbReference>
<evidence type="ECO:0000256" key="3">
    <source>
        <dbReference type="ARBA" id="ARBA00022737"/>
    </source>
</evidence>
<evidence type="ECO:0000259" key="4">
    <source>
        <dbReference type="Pfam" id="PF08263"/>
    </source>
</evidence>
<dbReference type="Gene3D" id="3.80.10.10">
    <property type="entry name" value="Ribonuclease Inhibitor"/>
    <property type="match status" value="1"/>
</dbReference>
<evidence type="ECO:0000313" key="5">
    <source>
        <dbReference type="EMBL" id="RXI01660.1"/>
    </source>
</evidence>
<organism evidence="5 6">
    <name type="scientific">Malus domestica</name>
    <name type="common">Apple</name>
    <name type="synonym">Pyrus malus</name>
    <dbReference type="NCBI Taxonomy" id="3750"/>
    <lineage>
        <taxon>Eukaryota</taxon>
        <taxon>Viridiplantae</taxon>
        <taxon>Streptophyta</taxon>
        <taxon>Embryophyta</taxon>
        <taxon>Tracheophyta</taxon>
        <taxon>Spermatophyta</taxon>
        <taxon>Magnoliopsida</taxon>
        <taxon>eudicotyledons</taxon>
        <taxon>Gunneridae</taxon>
        <taxon>Pentapetalae</taxon>
        <taxon>rosids</taxon>
        <taxon>fabids</taxon>
        <taxon>Rosales</taxon>
        <taxon>Rosaceae</taxon>
        <taxon>Amygdaloideae</taxon>
        <taxon>Maleae</taxon>
        <taxon>Malus</taxon>
    </lineage>
</organism>
<evidence type="ECO:0000256" key="2">
    <source>
        <dbReference type="ARBA" id="ARBA00022729"/>
    </source>
</evidence>
<dbReference type="AlphaFoldDB" id="A0A498K0I1"/>
<comment type="caution">
    <text evidence="5">The sequence shown here is derived from an EMBL/GenBank/DDBJ whole genome shotgun (WGS) entry which is preliminary data.</text>
</comment>
<dbReference type="Proteomes" id="UP000290289">
    <property type="component" value="Chromosome 4"/>
</dbReference>